<feature type="domain" description="Transposase IS200-like" evidence="1">
    <location>
        <begin position="9"/>
        <end position="94"/>
    </location>
</feature>
<name>A0A1G2QY40_9BACT</name>
<dbReference type="Pfam" id="PF01797">
    <property type="entry name" value="Y1_Tnp"/>
    <property type="match status" value="1"/>
</dbReference>
<dbReference type="PANTHER" id="PTHR34322:SF2">
    <property type="entry name" value="TRANSPOSASE IS200-LIKE DOMAIN-CONTAINING PROTEIN"/>
    <property type="match status" value="1"/>
</dbReference>
<organism evidence="2 3">
    <name type="scientific">Candidatus Wildermuthbacteria bacterium RIFCSPHIGHO2_01_FULL_48_27b</name>
    <dbReference type="NCBI Taxonomy" id="1802447"/>
    <lineage>
        <taxon>Bacteria</taxon>
        <taxon>Candidatus Wildermuthiibacteriota</taxon>
    </lineage>
</organism>
<dbReference type="Gene3D" id="3.30.70.1290">
    <property type="entry name" value="Transposase IS200-like"/>
    <property type="match status" value="1"/>
</dbReference>
<gene>
    <name evidence="2" type="ORF">A2843_02425</name>
</gene>
<evidence type="ECO:0000313" key="2">
    <source>
        <dbReference type="EMBL" id="OHA64751.1"/>
    </source>
</evidence>
<protein>
    <recommendedName>
        <fullName evidence="1">Transposase IS200-like domain-containing protein</fullName>
    </recommendedName>
</protein>
<dbReference type="InterPro" id="IPR002686">
    <property type="entry name" value="Transposase_17"/>
</dbReference>
<dbReference type="PANTHER" id="PTHR34322">
    <property type="entry name" value="TRANSPOSASE, Y1_TNP DOMAIN-CONTAINING"/>
    <property type="match status" value="1"/>
</dbReference>
<evidence type="ECO:0000313" key="3">
    <source>
        <dbReference type="Proteomes" id="UP000178170"/>
    </source>
</evidence>
<dbReference type="SUPFAM" id="SSF143422">
    <property type="entry name" value="Transposase IS200-like"/>
    <property type="match status" value="1"/>
</dbReference>
<dbReference type="GO" id="GO:0006313">
    <property type="term" value="P:DNA transposition"/>
    <property type="evidence" value="ECO:0007669"/>
    <property type="project" value="InterPro"/>
</dbReference>
<dbReference type="GO" id="GO:0003677">
    <property type="term" value="F:DNA binding"/>
    <property type="evidence" value="ECO:0007669"/>
    <property type="project" value="InterPro"/>
</dbReference>
<reference evidence="2 3" key="1">
    <citation type="journal article" date="2016" name="Nat. Commun.">
        <title>Thousands of microbial genomes shed light on interconnected biogeochemical processes in an aquifer system.</title>
        <authorList>
            <person name="Anantharaman K."/>
            <person name="Brown C.T."/>
            <person name="Hug L.A."/>
            <person name="Sharon I."/>
            <person name="Castelle C.J."/>
            <person name="Probst A.J."/>
            <person name="Thomas B.C."/>
            <person name="Singh A."/>
            <person name="Wilkins M.J."/>
            <person name="Karaoz U."/>
            <person name="Brodie E.L."/>
            <person name="Williams K.H."/>
            <person name="Hubbard S.S."/>
            <person name="Banfield J.F."/>
        </authorList>
    </citation>
    <scope>NUCLEOTIDE SEQUENCE [LARGE SCALE GENOMIC DNA]</scope>
</reference>
<evidence type="ECO:0000259" key="1">
    <source>
        <dbReference type="SMART" id="SM01321"/>
    </source>
</evidence>
<dbReference type="AlphaFoldDB" id="A0A1G2QY40"/>
<dbReference type="SMART" id="SM01321">
    <property type="entry name" value="Y1_Tnp"/>
    <property type="match status" value="1"/>
</dbReference>
<dbReference type="EMBL" id="MHTS01000008">
    <property type="protein sequence ID" value="OHA64751.1"/>
    <property type="molecule type" value="Genomic_DNA"/>
</dbReference>
<accession>A0A1G2QY40</accession>
<dbReference type="GO" id="GO:0004803">
    <property type="term" value="F:transposase activity"/>
    <property type="evidence" value="ECO:0007669"/>
    <property type="project" value="InterPro"/>
</dbReference>
<proteinExistence type="predicted"/>
<dbReference type="Proteomes" id="UP000178170">
    <property type="component" value="Unassembled WGS sequence"/>
</dbReference>
<sequence length="176" mass="20533">MNVLKEYVVQQGRKRDPLVRVLAYCMMGNHYHLLLEEIREGGITQFMRKLGTGYASYFNKKHSRTGVLFQSRFRNILVDDERYLQYLLVYINVLNPIGIIEQNWKEEGIQNIEEALAFAESYQFSSHQDYLGKRGSLILDKGILTELLPTPDAYANLVKSVLEEKKYRAIEHLTLE</sequence>
<dbReference type="InterPro" id="IPR036515">
    <property type="entry name" value="Transposase_17_sf"/>
</dbReference>
<comment type="caution">
    <text evidence="2">The sequence shown here is derived from an EMBL/GenBank/DDBJ whole genome shotgun (WGS) entry which is preliminary data.</text>
</comment>